<dbReference type="Proteomes" id="UP000191933">
    <property type="component" value="Unassembled WGS sequence"/>
</dbReference>
<sequence>MNIRRGDFDSDYFANCWSYLGGHGNVDLVAIILEADKACLAVELIALNGSTKRFGIVVQAE</sequence>
<name>A0A9W5B5L8_9HYPH</name>
<organism evidence="1 2">
    <name type="scientific">Agrobacterium genomosp. 2 str. CFBP 5494</name>
    <dbReference type="NCBI Taxonomy" id="1183436"/>
    <lineage>
        <taxon>Bacteria</taxon>
        <taxon>Pseudomonadati</taxon>
        <taxon>Pseudomonadota</taxon>
        <taxon>Alphaproteobacteria</taxon>
        <taxon>Hyphomicrobiales</taxon>
        <taxon>Rhizobiaceae</taxon>
        <taxon>Rhizobium/Agrobacterium group</taxon>
        <taxon>Agrobacterium</taxon>
        <taxon>Agrobacterium tumefaciens complex</taxon>
    </lineage>
</organism>
<proteinExistence type="predicted"/>
<dbReference type="AlphaFoldDB" id="A0A9W5B5L8"/>
<evidence type="ECO:0000313" key="1">
    <source>
        <dbReference type="EMBL" id="CUW98983.1"/>
    </source>
</evidence>
<accession>A0A9W5B5L8</accession>
<keyword evidence="2" id="KW-1185">Reference proteome</keyword>
<evidence type="ECO:0000313" key="2">
    <source>
        <dbReference type="Proteomes" id="UP000191933"/>
    </source>
</evidence>
<dbReference type="EMBL" id="FBVY01000035">
    <property type="protein sequence ID" value="CUW98983.1"/>
    <property type="molecule type" value="Genomic_DNA"/>
</dbReference>
<protein>
    <submittedName>
        <fullName evidence="1">Uncharacterized protein</fullName>
    </submittedName>
</protein>
<comment type="caution">
    <text evidence="1">The sequence shown here is derived from an EMBL/GenBank/DDBJ whole genome shotgun (WGS) entry which is preliminary data.</text>
</comment>
<gene>
    <name evidence="1" type="ORF">AGR2A_Lc60194</name>
</gene>
<reference evidence="1 2" key="1">
    <citation type="submission" date="2016-01" db="EMBL/GenBank/DDBJ databases">
        <authorList>
            <person name="Regsiter A."/>
            <person name="william w."/>
        </authorList>
    </citation>
    <scope>NUCLEOTIDE SEQUENCE [LARGE SCALE GENOMIC DNA]</scope>
    <source>
        <strain evidence="1 2">CFBP 5494</strain>
    </source>
</reference>